<dbReference type="EMBL" id="QTJV01000046">
    <property type="protein sequence ID" value="RFM28393.1"/>
    <property type="molecule type" value="Genomic_DNA"/>
</dbReference>
<dbReference type="RefSeq" id="WP_116857915.1">
    <property type="nucleotide sequence ID" value="NZ_QTJV01000046.1"/>
</dbReference>
<gene>
    <name evidence="3" type="ORF">DXN04_34235</name>
</gene>
<evidence type="ECO:0000256" key="1">
    <source>
        <dbReference type="SAM" id="Coils"/>
    </source>
</evidence>
<keyword evidence="1" id="KW-0175">Coiled coil</keyword>
<sequence>MISKIDILKFGLFSEYEWNKSIGKEESFRRLNIIYGRNYSGKTTLSRIMKCVEQNKLHKDYNNGNFKLTLADNSNIKHNTLDSFPGRMRVYNTDFIRENLSWLHKEDGSIVPFTILGAKNIELEARISEINSLLGNMEDKNGLLHEYNDVKKLIEDNRKLSELKNRSIDDKLRNKANDHIKIDKSLFIGTAAKKNYTITDIVSEIDLIKADINKHILPTQRVKELTNSLNEINLPDIIPLREVKPGFTEAVSDTTELLSRKIKPTKVMTDLIEDSLLQEWVRQGIVIHNGIKETCGFCGSPIPLDLWDKLAVHFNQESEALRTEIVEKISRLKTAQNNLSSFITLDRNSFYQSLQGNFEQLNNEWTDLINLYKLRIDTLVDHLKKREENIFQNFTLPELNDYSDRIYEHILKFNALVKEHNIKTTTLVKDQMVTRELLRYSNIAQFIKDIDFNSLKDEVQDLENKRKELDSAKLPLQDKIDALMEEKRKLETEMKDESKGAELINQYLSHFFGHNELKLVAEGEAPKMSFSIKRDNFPANNLSEGECSLISFCYFIAKIEDELTDESISKNMIIYIDDPISSLDYNHIFFMFSLIENVIAKPQKYGQLFISTHNLDFLKYLKQLTYPKYKPQPTSKDKADHNYFMIERQNKTFSIIRKSPDYMKEYVTEFNYLFHQIYNCSILPENDIAMQQQFNFGNNLRKFLEAYTFYKYPSNKIAFSQRLEKFFEGDRISMTLVFRMINEYSHLENQFDRSMIPIEIGEISKIAKVVIEKIKQTDLHQYNSLMESIN</sequence>
<dbReference type="OrthoDB" id="9795565at2"/>
<dbReference type="PANTHER" id="PTHR32182:SF0">
    <property type="entry name" value="DNA REPLICATION AND REPAIR PROTEIN RECF"/>
    <property type="match status" value="1"/>
</dbReference>
<organism evidence="3 4">
    <name type="scientific">Chitinophaga silvisoli</name>
    <dbReference type="NCBI Taxonomy" id="2291814"/>
    <lineage>
        <taxon>Bacteria</taxon>
        <taxon>Pseudomonadati</taxon>
        <taxon>Bacteroidota</taxon>
        <taxon>Chitinophagia</taxon>
        <taxon>Chitinophagales</taxon>
        <taxon>Chitinophagaceae</taxon>
        <taxon>Chitinophaga</taxon>
    </lineage>
</organism>
<dbReference type="InterPro" id="IPR026866">
    <property type="entry name" value="CR006_AAA"/>
</dbReference>
<proteinExistence type="predicted"/>
<accession>A0A3E1NKE6</accession>
<dbReference type="PANTHER" id="PTHR32182">
    <property type="entry name" value="DNA REPLICATION AND REPAIR PROTEIN RECF"/>
    <property type="match status" value="1"/>
</dbReference>
<dbReference type="AlphaFoldDB" id="A0A3E1NKE6"/>
<dbReference type="Proteomes" id="UP000261174">
    <property type="component" value="Unassembled WGS sequence"/>
</dbReference>
<keyword evidence="4" id="KW-1185">Reference proteome</keyword>
<dbReference type="GO" id="GO:0006302">
    <property type="term" value="P:double-strand break repair"/>
    <property type="evidence" value="ECO:0007669"/>
    <property type="project" value="TreeGrafter"/>
</dbReference>
<evidence type="ECO:0000259" key="2">
    <source>
        <dbReference type="Pfam" id="PF13166"/>
    </source>
</evidence>
<protein>
    <recommendedName>
        <fullName evidence="2">Protein CR006 P-loop domain-containing protein</fullName>
    </recommendedName>
</protein>
<dbReference type="SUPFAM" id="SSF52540">
    <property type="entry name" value="P-loop containing nucleoside triphosphate hydrolases"/>
    <property type="match status" value="1"/>
</dbReference>
<evidence type="ECO:0000313" key="3">
    <source>
        <dbReference type="EMBL" id="RFM28393.1"/>
    </source>
</evidence>
<evidence type="ECO:0000313" key="4">
    <source>
        <dbReference type="Proteomes" id="UP000261174"/>
    </source>
</evidence>
<dbReference type="Pfam" id="PF13166">
    <property type="entry name" value="AAA_13"/>
    <property type="match status" value="1"/>
</dbReference>
<dbReference type="InterPro" id="IPR027417">
    <property type="entry name" value="P-loop_NTPase"/>
</dbReference>
<feature type="domain" description="Protein CR006 P-loop" evidence="2">
    <location>
        <begin position="24"/>
        <end position="770"/>
    </location>
</feature>
<dbReference type="Gene3D" id="3.40.50.300">
    <property type="entry name" value="P-loop containing nucleotide triphosphate hydrolases"/>
    <property type="match status" value="1"/>
</dbReference>
<feature type="coiled-coil region" evidence="1">
    <location>
        <begin position="452"/>
        <end position="500"/>
    </location>
</feature>
<name>A0A3E1NKE6_9BACT</name>
<reference evidence="3 4" key="1">
    <citation type="submission" date="2018-08" db="EMBL/GenBank/DDBJ databases">
        <title>Chitinophaga sp. K20C18050901, a novel bacterium isolated from forest soil.</title>
        <authorList>
            <person name="Wang C."/>
        </authorList>
    </citation>
    <scope>NUCLEOTIDE SEQUENCE [LARGE SCALE GENOMIC DNA]</scope>
    <source>
        <strain evidence="3 4">K20C18050901</strain>
    </source>
</reference>
<comment type="caution">
    <text evidence="3">The sequence shown here is derived from an EMBL/GenBank/DDBJ whole genome shotgun (WGS) entry which is preliminary data.</text>
</comment>
<dbReference type="GO" id="GO:0000731">
    <property type="term" value="P:DNA synthesis involved in DNA repair"/>
    <property type="evidence" value="ECO:0007669"/>
    <property type="project" value="TreeGrafter"/>
</dbReference>